<organism evidence="1 2">
    <name type="scientific">Trichonephila inaurata madagascariensis</name>
    <dbReference type="NCBI Taxonomy" id="2747483"/>
    <lineage>
        <taxon>Eukaryota</taxon>
        <taxon>Metazoa</taxon>
        <taxon>Ecdysozoa</taxon>
        <taxon>Arthropoda</taxon>
        <taxon>Chelicerata</taxon>
        <taxon>Arachnida</taxon>
        <taxon>Araneae</taxon>
        <taxon>Araneomorphae</taxon>
        <taxon>Entelegynae</taxon>
        <taxon>Araneoidea</taxon>
        <taxon>Nephilidae</taxon>
        <taxon>Trichonephila</taxon>
        <taxon>Trichonephila inaurata</taxon>
    </lineage>
</organism>
<gene>
    <name evidence="1" type="ORF">TNIN_68951</name>
</gene>
<keyword evidence="2" id="KW-1185">Reference proteome</keyword>
<dbReference type="EMBL" id="BMAV01019907">
    <property type="protein sequence ID" value="GFY73205.1"/>
    <property type="molecule type" value="Genomic_DNA"/>
</dbReference>
<evidence type="ECO:0000313" key="2">
    <source>
        <dbReference type="Proteomes" id="UP000886998"/>
    </source>
</evidence>
<protein>
    <submittedName>
        <fullName evidence="1">Uncharacterized protein</fullName>
    </submittedName>
</protein>
<proteinExistence type="predicted"/>
<evidence type="ECO:0000313" key="1">
    <source>
        <dbReference type="EMBL" id="GFY73205.1"/>
    </source>
</evidence>
<comment type="caution">
    <text evidence="1">The sequence shown here is derived from an EMBL/GenBank/DDBJ whole genome shotgun (WGS) entry which is preliminary data.</text>
</comment>
<reference evidence="1" key="1">
    <citation type="submission" date="2020-08" db="EMBL/GenBank/DDBJ databases">
        <title>Multicomponent nature underlies the extraordinary mechanical properties of spider dragline silk.</title>
        <authorList>
            <person name="Kono N."/>
            <person name="Nakamura H."/>
            <person name="Mori M."/>
            <person name="Yoshida Y."/>
            <person name="Ohtoshi R."/>
            <person name="Malay A.D."/>
            <person name="Moran D.A.P."/>
            <person name="Tomita M."/>
            <person name="Numata K."/>
            <person name="Arakawa K."/>
        </authorList>
    </citation>
    <scope>NUCLEOTIDE SEQUENCE</scope>
</reference>
<sequence length="110" mass="13120">MQLQQVRGAKMFRITRNQITRYTQKPLNPFQAPMERPRQCFEFSKFDPQKRKRNFEKNVSFFKFRFEMCLSTAPPYGLPYHLILHAVSRTEAPARENSIALSICYSADYY</sequence>
<dbReference type="AlphaFoldDB" id="A0A8X7CPF9"/>
<accession>A0A8X7CPF9</accession>
<name>A0A8X7CPF9_9ARAC</name>
<dbReference type="Proteomes" id="UP000886998">
    <property type="component" value="Unassembled WGS sequence"/>
</dbReference>